<evidence type="ECO:0000313" key="3">
    <source>
        <dbReference type="Proteomes" id="UP000054342"/>
    </source>
</evidence>
<evidence type="ECO:0000313" key="2">
    <source>
        <dbReference type="EMBL" id="KIW50248.1"/>
    </source>
</evidence>
<dbReference type="GO" id="GO:0046872">
    <property type="term" value="F:metal ion binding"/>
    <property type="evidence" value="ECO:0007669"/>
    <property type="project" value="UniProtKB-KW"/>
</dbReference>
<dbReference type="OrthoDB" id="1476984at2759"/>
<dbReference type="EMBL" id="KN847323">
    <property type="protein sequence ID" value="KIW50248.1"/>
    <property type="molecule type" value="Genomic_DNA"/>
</dbReference>
<keyword evidence="3" id="KW-1185">Reference proteome</keyword>
<dbReference type="PANTHER" id="PTHR33254:SF4">
    <property type="entry name" value="4-HYDROXY-4-METHYL-2-OXOGLUTARATE ALDOLASE 3-RELATED"/>
    <property type="match status" value="1"/>
</dbReference>
<dbReference type="CDD" id="cd16841">
    <property type="entry name" value="RraA_family"/>
    <property type="match status" value="1"/>
</dbReference>
<dbReference type="SUPFAM" id="SSF89562">
    <property type="entry name" value="RraA-like"/>
    <property type="match status" value="1"/>
</dbReference>
<keyword evidence="1" id="KW-0460">Magnesium</keyword>
<sequence length="222" mass="23972">MSSSQVTNLSKYTACDISDALHQLQTPGSGFIPDLVPYGSLASRPLVGRASTVLFTDYDQDPGSRGQENVQINKEWVDSVEEDTVVIMSQPEGQQNAILGGIKAVRLAQRNIRGVVVHGRVRDIEELGKSGLTIWAKGTSTVNSSGLTRVHSLNVPLAIRGLPISPGDIVFGDPNGVVVIPQSKLDKVLELLPGLVRRDNEAMEAVRNGMSVTDAFRKFRRG</sequence>
<dbReference type="RefSeq" id="XP_013310832.1">
    <property type="nucleotide sequence ID" value="XM_013455378.1"/>
</dbReference>
<dbReference type="PANTHER" id="PTHR33254">
    <property type="entry name" value="4-HYDROXY-4-METHYL-2-OXOGLUTARATE ALDOLASE 3-RELATED"/>
    <property type="match status" value="1"/>
</dbReference>
<dbReference type="GO" id="GO:0047443">
    <property type="term" value="F:4-hydroxy-4-methyl-2-oxoglutarate aldolase activity"/>
    <property type="evidence" value="ECO:0007669"/>
    <property type="project" value="TreeGrafter"/>
</dbReference>
<evidence type="ECO:0008006" key="4">
    <source>
        <dbReference type="Google" id="ProtNLM"/>
    </source>
</evidence>
<dbReference type="STRING" id="348802.A0A0D2E455"/>
<organism evidence="2 3">
    <name type="scientific">Exophiala xenobiotica</name>
    <dbReference type="NCBI Taxonomy" id="348802"/>
    <lineage>
        <taxon>Eukaryota</taxon>
        <taxon>Fungi</taxon>
        <taxon>Dikarya</taxon>
        <taxon>Ascomycota</taxon>
        <taxon>Pezizomycotina</taxon>
        <taxon>Eurotiomycetes</taxon>
        <taxon>Chaetothyriomycetidae</taxon>
        <taxon>Chaetothyriales</taxon>
        <taxon>Herpotrichiellaceae</taxon>
        <taxon>Exophiala</taxon>
    </lineage>
</organism>
<dbReference type="GeneID" id="25333763"/>
<keyword evidence="1" id="KW-0479">Metal-binding</keyword>
<proteinExistence type="predicted"/>
<dbReference type="AlphaFoldDB" id="A0A0D2E455"/>
<protein>
    <recommendedName>
        <fullName evidence="4">4-hydroxy-4-methyl-2-oxoglutarate aldolase</fullName>
    </recommendedName>
</protein>
<feature type="binding site" evidence="1">
    <location>
        <position position="122"/>
    </location>
    <ligand>
        <name>substrate</name>
    </ligand>
</feature>
<dbReference type="InterPro" id="IPR036704">
    <property type="entry name" value="RraA/RraA-like_sf"/>
</dbReference>
<dbReference type="GO" id="GO:0008948">
    <property type="term" value="F:oxaloacetate decarboxylase activity"/>
    <property type="evidence" value="ECO:0007669"/>
    <property type="project" value="TreeGrafter"/>
</dbReference>
<evidence type="ECO:0000256" key="1">
    <source>
        <dbReference type="PIRSR" id="PIRSR605493-1"/>
    </source>
</evidence>
<dbReference type="Gene3D" id="3.50.30.40">
    <property type="entry name" value="Ribonuclease E inhibitor RraA/RraA-like"/>
    <property type="match status" value="1"/>
</dbReference>
<comment type="cofactor">
    <cofactor evidence="1">
        <name>Mg(2+)</name>
        <dbReference type="ChEBI" id="CHEBI:18420"/>
    </cofactor>
</comment>
<accession>A0A0D2E455</accession>
<feature type="binding site" evidence="1">
    <location>
        <position position="123"/>
    </location>
    <ligand>
        <name>substrate</name>
    </ligand>
</feature>
<reference evidence="2 3" key="1">
    <citation type="submission" date="2015-01" db="EMBL/GenBank/DDBJ databases">
        <title>The Genome Sequence of Exophiala xenobiotica CBS118157.</title>
        <authorList>
            <consortium name="The Broad Institute Genomics Platform"/>
            <person name="Cuomo C."/>
            <person name="de Hoog S."/>
            <person name="Gorbushina A."/>
            <person name="Stielow B."/>
            <person name="Teixiera M."/>
            <person name="Abouelleil A."/>
            <person name="Chapman S.B."/>
            <person name="Priest M."/>
            <person name="Young S.K."/>
            <person name="Wortman J."/>
            <person name="Nusbaum C."/>
            <person name="Birren B."/>
        </authorList>
    </citation>
    <scope>NUCLEOTIDE SEQUENCE [LARGE SCALE GENOMIC DNA]</scope>
    <source>
        <strain evidence="2 3">CBS 118157</strain>
    </source>
</reference>
<name>A0A0D2E455_9EURO</name>
<dbReference type="Pfam" id="PF03737">
    <property type="entry name" value="RraA-like"/>
    <property type="match status" value="1"/>
</dbReference>
<gene>
    <name evidence="2" type="ORF">PV05_11855</name>
</gene>
<dbReference type="InterPro" id="IPR005493">
    <property type="entry name" value="RraA/RraA-like"/>
</dbReference>
<dbReference type="Proteomes" id="UP000054342">
    <property type="component" value="Unassembled WGS sequence"/>
</dbReference>
<dbReference type="HOGENOM" id="CLU_072626_0_0_1"/>